<evidence type="ECO:0000256" key="1">
    <source>
        <dbReference type="SAM" id="MobiDB-lite"/>
    </source>
</evidence>
<organism evidence="2 3">
    <name type="scientific">Pycnococcus provasolii</name>
    <dbReference type="NCBI Taxonomy" id="41880"/>
    <lineage>
        <taxon>Eukaryota</taxon>
        <taxon>Viridiplantae</taxon>
        <taxon>Chlorophyta</taxon>
        <taxon>Pseudoscourfieldiophyceae</taxon>
        <taxon>Pseudoscourfieldiales</taxon>
        <taxon>Pycnococcaceae</taxon>
        <taxon>Pycnococcus</taxon>
    </lineage>
</organism>
<evidence type="ECO:0000313" key="2">
    <source>
        <dbReference type="EMBL" id="GHP08396.1"/>
    </source>
</evidence>
<dbReference type="Proteomes" id="UP000660262">
    <property type="component" value="Unassembled WGS sequence"/>
</dbReference>
<reference evidence="2" key="1">
    <citation type="submission" date="2020-10" db="EMBL/GenBank/DDBJ databases">
        <title>Unveiling of a novel bifunctional photoreceptor, Dualchrome1, isolated from a cosmopolitan green alga.</title>
        <authorList>
            <person name="Suzuki S."/>
            <person name="Kawachi M."/>
        </authorList>
    </citation>
    <scope>NUCLEOTIDE SEQUENCE</scope>
    <source>
        <strain evidence="2">NIES 2893</strain>
    </source>
</reference>
<dbReference type="EMBL" id="BNJQ01000020">
    <property type="protein sequence ID" value="GHP08396.1"/>
    <property type="molecule type" value="Genomic_DNA"/>
</dbReference>
<feature type="region of interest" description="Disordered" evidence="1">
    <location>
        <begin position="120"/>
        <end position="141"/>
    </location>
</feature>
<gene>
    <name evidence="2" type="ORF">PPROV_000713500</name>
</gene>
<accession>A0A830HLX5</accession>
<protein>
    <submittedName>
        <fullName evidence="2">Uncharacterized protein</fullName>
    </submittedName>
</protein>
<dbReference type="AlphaFoldDB" id="A0A830HLX5"/>
<keyword evidence="3" id="KW-1185">Reference proteome</keyword>
<comment type="caution">
    <text evidence="2">The sequence shown here is derived from an EMBL/GenBank/DDBJ whole genome shotgun (WGS) entry which is preliminary data.</text>
</comment>
<evidence type="ECO:0000313" key="3">
    <source>
        <dbReference type="Proteomes" id="UP000660262"/>
    </source>
</evidence>
<proteinExistence type="predicted"/>
<name>A0A830HLX5_9CHLO</name>
<sequence length="141" mass="15435">MATKQSTPDAAQEWYASKVTEIKAARAAGCDSHVGHYSWRDFLHEPNEKLPPADAPNEASWQTCYAEKHAPVRLGQVPKNKASTAIVNEGTFDKIANKESVQYGPGDVQAFMLENMHLRGQAEPKPDPTAAAKYKSQIVLG</sequence>